<reference evidence="2" key="5">
    <citation type="journal article" date="2021" name="G3 (Bethesda)">
        <title>Aegilops tauschii genome assembly Aet v5.0 features greater sequence contiguity and improved annotation.</title>
        <authorList>
            <person name="Wang L."/>
            <person name="Zhu T."/>
            <person name="Rodriguez J.C."/>
            <person name="Deal K.R."/>
            <person name="Dubcovsky J."/>
            <person name="McGuire P.E."/>
            <person name="Lux T."/>
            <person name="Spannagl M."/>
            <person name="Mayer K.F.X."/>
            <person name="Baldrich P."/>
            <person name="Meyers B.C."/>
            <person name="Huo N."/>
            <person name="Gu Y.Q."/>
            <person name="Zhou H."/>
            <person name="Devos K.M."/>
            <person name="Bennetzen J.L."/>
            <person name="Unver T."/>
            <person name="Budak H."/>
            <person name="Gulick P.J."/>
            <person name="Galiba G."/>
            <person name="Kalapos B."/>
            <person name="Nelson D.R."/>
            <person name="Li P."/>
            <person name="You F.M."/>
            <person name="Luo M.C."/>
            <person name="Dvorak J."/>
        </authorList>
    </citation>
    <scope>NUCLEOTIDE SEQUENCE [LARGE SCALE GENOMIC DNA]</scope>
    <source>
        <strain evidence="2">cv. AL8/78</strain>
    </source>
</reference>
<protein>
    <submittedName>
        <fullName evidence="2">Uncharacterized protein</fullName>
    </submittedName>
</protein>
<evidence type="ECO:0000256" key="1">
    <source>
        <dbReference type="SAM" id="MobiDB-lite"/>
    </source>
</evidence>
<proteinExistence type="predicted"/>
<feature type="region of interest" description="Disordered" evidence="1">
    <location>
        <begin position="1"/>
        <end position="62"/>
    </location>
</feature>
<name>A0A453CZB0_AEGTS</name>
<organism evidence="2 3">
    <name type="scientific">Aegilops tauschii subsp. strangulata</name>
    <name type="common">Goatgrass</name>
    <dbReference type="NCBI Taxonomy" id="200361"/>
    <lineage>
        <taxon>Eukaryota</taxon>
        <taxon>Viridiplantae</taxon>
        <taxon>Streptophyta</taxon>
        <taxon>Embryophyta</taxon>
        <taxon>Tracheophyta</taxon>
        <taxon>Spermatophyta</taxon>
        <taxon>Magnoliopsida</taxon>
        <taxon>Liliopsida</taxon>
        <taxon>Poales</taxon>
        <taxon>Poaceae</taxon>
        <taxon>BOP clade</taxon>
        <taxon>Pooideae</taxon>
        <taxon>Triticodae</taxon>
        <taxon>Triticeae</taxon>
        <taxon>Triticinae</taxon>
        <taxon>Aegilops</taxon>
    </lineage>
</organism>
<dbReference type="EnsemblPlants" id="AET2Gv21026000.1">
    <property type="protein sequence ID" value="AET2Gv21026000.1"/>
    <property type="gene ID" value="AET2Gv21026000"/>
</dbReference>
<keyword evidence="3" id="KW-1185">Reference proteome</keyword>
<reference evidence="2" key="3">
    <citation type="journal article" date="2017" name="Nature">
        <title>Genome sequence of the progenitor of the wheat D genome Aegilops tauschii.</title>
        <authorList>
            <person name="Luo M.C."/>
            <person name="Gu Y.Q."/>
            <person name="Puiu D."/>
            <person name="Wang H."/>
            <person name="Twardziok S.O."/>
            <person name="Deal K.R."/>
            <person name="Huo N."/>
            <person name="Zhu T."/>
            <person name="Wang L."/>
            <person name="Wang Y."/>
            <person name="McGuire P.E."/>
            <person name="Liu S."/>
            <person name="Long H."/>
            <person name="Ramasamy R.K."/>
            <person name="Rodriguez J.C."/>
            <person name="Van S.L."/>
            <person name="Yuan L."/>
            <person name="Wang Z."/>
            <person name="Xia Z."/>
            <person name="Xiao L."/>
            <person name="Anderson O.D."/>
            <person name="Ouyang S."/>
            <person name="Liang Y."/>
            <person name="Zimin A.V."/>
            <person name="Pertea G."/>
            <person name="Qi P."/>
            <person name="Bennetzen J.L."/>
            <person name="Dai X."/>
            <person name="Dawson M.W."/>
            <person name="Muller H.G."/>
            <person name="Kugler K."/>
            <person name="Rivarola-Duarte L."/>
            <person name="Spannagl M."/>
            <person name="Mayer K.F.X."/>
            <person name="Lu F.H."/>
            <person name="Bevan M.W."/>
            <person name="Leroy P."/>
            <person name="Li P."/>
            <person name="You F.M."/>
            <person name="Sun Q."/>
            <person name="Liu Z."/>
            <person name="Lyons E."/>
            <person name="Wicker T."/>
            <person name="Salzberg S.L."/>
            <person name="Devos K.M."/>
            <person name="Dvorak J."/>
        </authorList>
    </citation>
    <scope>NUCLEOTIDE SEQUENCE [LARGE SCALE GENOMIC DNA]</scope>
    <source>
        <strain evidence="2">cv. AL8/78</strain>
    </source>
</reference>
<reference evidence="3" key="1">
    <citation type="journal article" date="2014" name="Science">
        <title>Ancient hybridizations among the ancestral genomes of bread wheat.</title>
        <authorList>
            <consortium name="International Wheat Genome Sequencing Consortium,"/>
            <person name="Marcussen T."/>
            <person name="Sandve S.R."/>
            <person name="Heier L."/>
            <person name="Spannagl M."/>
            <person name="Pfeifer M."/>
            <person name="Jakobsen K.S."/>
            <person name="Wulff B.B."/>
            <person name="Steuernagel B."/>
            <person name="Mayer K.F."/>
            <person name="Olsen O.A."/>
        </authorList>
    </citation>
    <scope>NUCLEOTIDE SEQUENCE [LARGE SCALE GENOMIC DNA]</scope>
    <source>
        <strain evidence="3">cv. AL8/78</strain>
    </source>
</reference>
<reference evidence="3" key="2">
    <citation type="journal article" date="2017" name="Nat. Plants">
        <title>The Aegilops tauschii genome reveals multiple impacts of transposons.</title>
        <authorList>
            <person name="Zhao G."/>
            <person name="Zou C."/>
            <person name="Li K."/>
            <person name="Wang K."/>
            <person name="Li T."/>
            <person name="Gao L."/>
            <person name="Zhang X."/>
            <person name="Wang H."/>
            <person name="Yang Z."/>
            <person name="Liu X."/>
            <person name="Jiang W."/>
            <person name="Mao L."/>
            <person name="Kong X."/>
            <person name="Jiao Y."/>
            <person name="Jia J."/>
        </authorList>
    </citation>
    <scope>NUCLEOTIDE SEQUENCE [LARGE SCALE GENOMIC DNA]</scope>
    <source>
        <strain evidence="3">cv. AL8/78</strain>
    </source>
</reference>
<evidence type="ECO:0000313" key="2">
    <source>
        <dbReference type="EnsemblPlants" id="AET2Gv21026000.1"/>
    </source>
</evidence>
<evidence type="ECO:0000313" key="3">
    <source>
        <dbReference type="Proteomes" id="UP000015105"/>
    </source>
</evidence>
<sequence length="137" mass="14187">RCCPPPFPSRASAPLNPSTVAPLTASRGKREVSPPTAACGGARGTPSPAPGDDAQPSSASAPLMCSSKCHAGEPASGLCRIHARVALAQLLTTAVSTGAFARMINRLIFAIGLPWRPMLISAPSWLVEPQLTVRHEI</sequence>
<reference evidence="2" key="4">
    <citation type="submission" date="2019-03" db="UniProtKB">
        <authorList>
            <consortium name="EnsemblPlants"/>
        </authorList>
    </citation>
    <scope>IDENTIFICATION</scope>
</reference>
<accession>A0A453CZB0</accession>
<dbReference type="Gramene" id="AET2Gv21026000.1">
    <property type="protein sequence ID" value="AET2Gv21026000.1"/>
    <property type="gene ID" value="AET2Gv21026000"/>
</dbReference>
<dbReference type="Proteomes" id="UP000015105">
    <property type="component" value="Chromosome 2D"/>
</dbReference>
<dbReference type="AlphaFoldDB" id="A0A453CZB0"/>